<keyword evidence="2" id="KW-0813">Transport</keyword>
<feature type="transmembrane region" description="Helical" evidence="7">
    <location>
        <begin position="274"/>
        <end position="293"/>
    </location>
</feature>
<dbReference type="Proteomes" id="UP000007110">
    <property type="component" value="Unassembled WGS sequence"/>
</dbReference>
<evidence type="ECO:0000256" key="1">
    <source>
        <dbReference type="ARBA" id="ARBA00004141"/>
    </source>
</evidence>
<dbReference type="SUPFAM" id="SSF103473">
    <property type="entry name" value="MFS general substrate transporter"/>
    <property type="match status" value="1"/>
</dbReference>
<evidence type="ECO:0000256" key="7">
    <source>
        <dbReference type="SAM" id="Phobius"/>
    </source>
</evidence>
<feature type="transmembrane region" description="Helical" evidence="7">
    <location>
        <begin position="406"/>
        <end position="431"/>
    </location>
</feature>
<name>A0A7M7PGX4_STRPU</name>
<evidence type="ECO:0000256" key="4">
    <source>
        <dbReference type="ARBA" id="ARBA00022847"/>
    </source>
</evidence>
<evidence type="ECO:0000256" key="6">
    <source>
        <dbReference type="ARBA" id="ARBA00023136"/>
    </source>
</evidence>
<feature type="transmembrane region" description="Helical" evidence="7">
    <location>
        <begin position="313"/>
        <end position="337"/>
    </location>
</feature>
<evidence type="ECO:0000259" key="8">
    <source>
        <dbReference type="PROSITE" id="PS50850"/>
    </source>
</evidence>
<evidence type="ECO:0000256" key="5">
    <source>
        <dbReference type="ARBA" id="ARBA00022989"/>
    </source>
</evidence>
<dbReference type="RefSeq" id="XP_030851300.1">
    <property type="nucleotide sequence ID" value="XM_030995440.1"/>
</dbReference>
<reference evidence="9" key="2">
    <citation type="submission" date="2021-01" db="UniProtKB">
        <authorList>
            <consortium name="EnsemblMetazoa"/>
        </authorList>
    </citation>
    <scope>IDENTIFICATION</scope>
</reference>
<feature type="transmembrane region" description="Helical" evidence="7">
    <location>
        <begin position="118"/>
        <end position="138"/>
    </location>
</feature>
<evidence type="ECO:0000256" key="3">
    <source>
        <dbReference type="ARBA" id="ARBA00022692"/>
    </source>
</evidence>
<keyword evidence="6 7" id="KW-0472">Membrane</keyword>
<dbReference type="PROSITE" id="PS50850">
    <property type="entry name" value="MFS"/>
    <property type="match status" value="1"/>
</dbReference>
<keyword evidence="3 7" id="KW-0812">Transmembrane</keyword>
<comment type="subcellular location">
    <subcellularLocation>
        <location evidence="1">Membrane</location>
        <topology evidence="1">Multi-pass membrane protein</topology>
    </subcellularLocation>
</comment>
<keyword evidence="5 7" id="KW-1133">Transmembrane helix</keyword>
<dbReference type="Gene3D" id="1.20.1250.20">
    <property type="entry name" value="MFS general substrate transporter like domains"/>
    <property type="match status" value="2"/>
</dbReference>
<organism evidence="9 10">
    <name type="scientific">Strongylocentrotus purpuratus</name>
    <name type="common">Purple sea urchin</name>
    <dbReference type="NCBI Taxonomy" id="7668"/>
    <lineage>
        <taxon>Eukaryota</taxon>
        <taxon>Metazoa</taxon>
        <taxon>Echinodermata</taxon>
        <taxon>Eleutherozoa</taxon>
        <taxon>Echinozoa</taxon>
        <taxon>Echinoidea</taxon>
        <taxon>Euechinoidea</taxon>
        <taxon>Echinacea</taxon>
        <taxon>Camarodonta</taxon>
        <taxon>Echinidea</taxon>
        <taxon>Strongylocentrotidae</taxon>
        <taxon>Strongylocentrotus</taxon>
    </lineage>
</organism>
<dbReference type="InterPro" id="IPR036259">
    <property type="entry name" value="MFS_trans_sf"/>
</dbReference>
<feature type="transmembrane region" description="Helical" evidence="7">
    <location>
        <begin position="213"/>
        <end position="231"/>
    </location>
</feature>
<dbReference type="AlphaFoldDB" id="A0A7M7PGX4"/>
<dbReference type="GO" id="GO:0022857">
    <property type="term" value="F:transmembrane transporter activity"/>
    <property type="evidence" value="ECO:0000318"/>
    <property type="project" value="GO_Central"/>
</dbReference>
<dbReference type="GO" id="GO:0016324">
    <property type="term" value="C:apical plasma membrane"/>
    <property type="evidence" value="ECO:0000318"/>
    <property type="project" value="GO_Central"/>
</dbReference>
<evidence type="ECO:0000313" key="10">
    <source>
        <dbReference type="Proteomes" id="UP000007110"/>
    </source>
</evidence>
<feature type="transmembrane region" description="Helical" evidence="7">
    <location>
        <begin position="443"/>
        <end position="461"/>
    </location>
</feature>
<dbReference type="PANTHER" id="PTHR11662:SF399">
    <property type="entry name" value="FI19708P1-RELATED"/>
    <property type="match status" value="1"/>
</dbReference>
<evidence type="ECO:0000256" key="2">
    <source>
        <dbReference type="ARBA" id="ARBA00022448"/>
    </source>
</evidence>
<sequence length="504" mass="55081">MAPSEDKRRWRPNSRMFFAAMCFVGVTSMDSLRVNPSVAITAMAVTNHKQGNLSHDQNYSTHACINVASMEDTNDTDVKAEFTWNSQTQELLLSAFFIGLPITQLFGGWLADRVGGKWVVTVGAVMTAAMNMLVPVAARTGVAYFFVVRLMAGLAEGTVIPAMFTMIGKWSTVDTNTRISSFALAGAPFGLAVGQMLSGLICSTPWLGWPFSFYILGSIALFWAMTWGLLIEEQPRVSTASIEEELQNDDMQTKKDNNSKKPYPICKVLTSPPVYALIIIRFCIQGWVVGTLLTNLPIFMKYILGFTVREVGFLASVPYICQMLTVIMTSQISDYLIGRGTSVTLVRKATADIGAILIAGSLIPVAFLVCNRYVGLALMIIATIGTGVAYPAVFSNTVDLAPRSTGTLYGISNTLGMSASFISPIITGLLIVDQYDPAGWRNVFYIASAIAAFAAVFFHIFGSGEEQEWAREVEIELEDKESLKKDEVYPIYNPGYVNAQDSVQ</sequence>
<feature type="transmembrane region" description="Helical" evidence="7">
    <location>
        <begin position="373"/>
        <end position="394"/>
    </location>
</feature>
<dbReference type="FunFam" id="1.20.1250.20:FF:000423">
    <property type="entry name" value="Putative inorganic phosphate cotransporter-like Protein"/>
    <property type="match status" value="1"/>
</dbReference>
<dbReference type="Pfam" id="PF07690">
    <property type="entry name" value="MFS_1"/>
    <property type="match status" value="1"/>
</dbReference>
<protein>
    <recommendedName>
        <fullName evidence="8">Major facilitator superfamily (MFS) profile domain-containing protein</fullName>
    </recommendedName>
</protein>
<keyword evidence="10" id="KW-1185">Reference proteome</keyword>
<dbReference type="OrthoDB" id="2985014at2759"/>
<dbReference type="GeneID" id="591427"/>
<dbReference type="InParanoid" id="A0A7M7PGX4"/>
<evidence type="ECO:0000313" key="9">
    <source>
        <dbReference type="EnsemblMetazoa" id="XP_030851300"/>
    </source>
</evidence>
<dbReference type="PANTHER" id="PTHR11662">
    <property type="entry name" value="SOLUTE CARRIER FAMILY 17"/>
    <property type="match status" value="1"/>
</dbReference>
<dbReference type="EnsemblMetazoa" id="XM_030995440">
    <property type="protein sequence ID" value="XP_030851300"/>
    <property type="gene ID" value="LOC591427"/>
</dbReference>
<feature type="transmembrane region" description="Helical" evidence="7">
    <location>
        <begin position="144"/>
        <end position="167"/>
    </location>
</feature>
<proteinExistence type="predicted"/>
<keyword evidence="4" id="KW-0769">Symport</keyword>
<dbReference type="FunFam" id="1.20.1250.20:FF:000003">
    <property type="entry name" value="Solute carrier family 17 member 3"/>
    <property type="match status" value="1"/>
</dbReference>
<dbReference type="InterPro" id="IPR020846">
    <property type="entry name" value="MFS_dom"/>
</dbReference>
<accession>A0A7M7PGX4</accession>
<feature type="domain" description="Major facilitator superfamily (MFS) profile" evidence="8">
    <location>
        <begin position="16"/>
        <end position="466"/>
    </location>
</feature>
<feature type="transmembrane region" description="Helical" evidence="7">
    <location>
        <begin position="179"/>
        <end position="201"/>
    </location>
</feature>
<dbReference type="GO" id="GO:0015293">
    <property type="term" value="F:symporter activity"/>
    <property type="evidence" value="ECO:0007669"/>
    <property type="project" value="UniProtKB-KW"/>
</dbReference>
<feature type="transmembrane region" description="Helical" evidence="7">
    <location>
        <begin position="91"/>
        <end position="111"/>
    </location>
</feature>
<feature type="transmembrane region" description="Helical" evidence="7">
    <location>
        <begin position="349"/>
        <end position="367"/>
    </location>
</feature>
<dbReference type="InterPro" id="IPR011701">
    <property type="entry name" value="MFS"/>
</dbReference>
<dbReference type="KEGG" id="spu:591427"/>
<dbReference type="InterPro" id="IPR050382">
    <property type="entry name" value="MFS_Na/Anion_cotransporter"/>
</dbReference>
<reference evidence="10" key="1">
    <citation type="submission" date="2015-02" db="EMBL/GenBank/DDBJ databases">
        <title>Genome sequencing for Strongylocentrotus purpuratus.</title>
        <authorList>
            <person name="Murali S."/>
            <person name="Liu Y."/>
            <person name="Vee V."/>
            <person name="English A."/>
            <person name="Wang M."/>
            <person name="Skinner E."/>
            <person name="Han Y."/>
            <person name="Muzny D.M."/>
            <person name="Worley K.C."/>
            <person name="Gibbs R.A."/>
        </authorList>
    </citation>
    <scope>NUCLEOTIDE SEQUENCE</scope>
</reference>
<dbReference type="OMA" id="YSTHACI"/>